<dbReference type="InterPro" id="IPR027417">
    <property type="entry name" value="P-loop_NTPase"/>
</dbReference>
<evidence type="ECO:0000256" key="3">
    <source>
        <dbReference type="ARBA" id="ARBA00022840"/>
    </source>
</evidence>
<dbReference type="GO" id="GO:0008540">
    <property type="term" value="C:proteasome regulatory particle, base subcomplex"/>
    <property type="evidence" value="ECO:0000318"/>
    <property type="project" value="GO_Central"/>
</dbReference>
<accession>F6HVK7</accession>
<dbReference type="GO" id="GO:0016887">
    <property type="term" value="F:ATP hydrolysis activity"/>
    <property type="evidence" value="ECO:0007669"/>
    <property type="project" value="InterPro"/>
</dbReference>
<dbReference type="Pfam" id="PF00004">
    <property type="entry name" value="AAA"/>
    <property type="match status" value="1"/>
</dbReference>
<dbReference type="InterPro" id="IPR003593">
    <property type="entry name" value="AAA+_ATPase"/>
</dbReference>
<evidence type="ECO:0000313" key="7">
    <source>
        <dbReference type="Proteomes" id="UP000009183"/>
    </source>
</evidence>
<dbReference type="PaxDb" id="29760-VIT_14s0081g00220.t01"/>
<evidence type="ECO:0000313" key="6">
    <source>
        <dbReference type="EMBL" id="CCB58720.1"/>
    </source>
</evidence>
<dbReference type="eggNOG" id="KOG0651">
    <property type="taxonomic scope" value="Eukaryota"/>
</dbReference>
<feature type="region of interest" description="Disordered" evidence="4">
    <location>
        <begin position="146"/>
        <end position="214"/>
    </location>
</feature>
<organism evidence="6 7">
    <name type="scientific">Vitis vinifera</name>
    <name type="common">Grape</name>
    <dbReference type="NCBI Taxonomy" id="29760"/>
    <lineage>
        <taxon>Eukaryota</taxon>
        <taxon>Viridiplantae</taxon>
        <taxon>Streptophyta</taxon>
        <taxon>Embryophyta</taxon>
        <taxon>Tracheophyta</taxon>
        <taxon>Spermatophyta</taxon>
        <taxon>Magnoliopsida</taxon>
        <taxon>eudicotyledons</taxon>
        <taxon>Gunneridae</taxon>
        <taxon>Pentapetalae</taxon>
        <taxon>rosids</taxon>
        <taxon>Vitales</taxon>
        <taxon>Vitaceae</taxon>
        <taxon>Viteae</taxon>
        <taxon>Vitis</taxon>
    </lineage>
</organism>
<dbReference type="GO" id="GO:0045899">
    <property type="term" value="P:positive regulation of RNA polymerase II transcription preinitiation complex assembly"/>
    <property type="evidence" value="ECO:0000318"/>
    <property type="project" value="GO_Central"/>
</dbReference>
<dbReference type="GO" id="GO:0036402">
    <property type="term" value="F:proteasome-activating activity"/>
    <property type="evidence" value="ECO:0000318"/>
    <property type="project" value="GO_Central"/>
</dbReference>
<protein>
    <recommendedName>
        <fullName evidence="5">AAA+ ATPase domain-containing protein</fullName>
    </recommendedName>
</protein>
<dbReference type="EMBL" id="FN596256">
    <property type="protein sequence ID" value="CCB58720.1"/>
    <property type="molecule type" value="Genomic_DNA"/>
</dbReference>
<keyword evidence="3" id="KW-0067">ATP-binding</keyword>
<dbReference type="Proteomes" id="UP000009183">
    <property type="component" value="Chromosome 14"/>
</dbReference>
<dbReference type="AlphaFoldDB" id="F6HVK7"/>
<feature type="compositionally biased region" description="Polar residues" evidence="4">
    <location>
        <begin position="147"/>
        <end position="160"/>
    </location>
</feature>
<comment type="similarity">
    <text evidence="1">Belongs to the AAA ATPase family.</text>
</comment>
<keyword evidence="2" id="KW-0547">Nucleotide-binding</keyword>
<name>F6HVK7_VITVI</name>
<dbReference type="InterPro" id="IPR003959">
    <property type="entry name" value="ATPase_AAA_core"/>
</dbReference>
<proteinExistence type="inferred from homology"/>
<sequence>MHTRITYLLYPHAYHHISLSKLIHPHSIKPPKGVLLYGPPGIGKTLLARAIASNIDANFLKVVSSAIIDKYIGERARLMREMFGYARDHQPYIIFMDEIDAIGKRRFSEGICVKMIMVYQARLMGHQFDQFSAHSEQVAPSLGGWEEQNSQLNSTSQHQPMDTDRPADSHVANRDLPPESKSGETTEMEVLVNGRDVDSLPENNSKEKKRYEWR</sequence>
<feature type="domain" description="AAA+ ATPase" evidence="5">
    <location>
        <begin position="30"/>
        <end position="177"/>
    </location>
</feature>
<evidence type="ECO:0000256" key="1">
    <source>
        <dbReference type="ARBA" id="ARBA00006914"/>
    </source>
</evidence>
<dbReference type="GO" id="GO:0005524">
    <property type="term" value="F:ATP binding"/>
    <property type="evidence" value="ECO:0007669"/>
    <property type="project" value="UniProtKB-KW"/>
</dbReference>
<dbReference type="STRING" id="29760.F6HVK7"/>
<reference evidence="7" key="1">
    <citation type="journal article" date="2007" name="Nature">
        <title>The grapevine genome sequence suggests ancestral hexaploidization in major angiosperm phyla.</title>
        <authorList>
            <consortium name="The French-Italian Public Consortium for Grapevine Genome Characterization."/>
            <person name="Jaillon O."/>
            <person name="Aury J.-M."/>
            <person name="Noel B."/>
            <person name="Policriti A."/>
            <person name="Clepet C."/>
            <person name="Casagrande A."/>
            <person name="Choisne N."/>
            <person name="Aubourg S."/>
            <person name="Vitulo N."/>
            <person name="Jubin C."/>
            <person name="Vezzi A."/>
            <person name="Legeai F."/>
            <person name="Hugueney P."/>
            <person name="Dasilva C."/>
            <person name="Horner D."/>
            <person name="Mica E."/>
            <person name="Jublot D."/>
            <person name="Poulain J."/>
            <person name="Bruyere C."/>
            <person name="Billault A."/>
            <person name="Segurens B."/>
            <person name="Gouyvenoux M."/>
            <person name="Ugarte E."/>
            <person name="Cattonaro F."/>
            <person name="Anthouard V."/>
            <person name="Vico V."/>
            <person name="Del Fabbro C."/>
            <person name="Alaux M."/>
            <person name="Di Gaspero G."/>
            <person name="Dumas V."/>
            <person name="Felice N."/>
            <person name="Paillard S."/>
            <person name="Juman I."/>
            <person name="Moroldo M."/>
            <person name="Scalabrin S."/>
            <person name="Canaguier A."/>
            <person name="Le Clainche I."/>
            <person name="Malacrida G."/>
            <person name="Durand E."/>
            <person name="Pesole G."/>
            <person name="Laucou V."/>
            <person name="Chatelet P."/>
            <person name="Merdinoglu D."/>
            <person name="Delledonne M."/>
            <person name="Pezzotti M."/>
            <person name="Lecharny A."/>
            <person name="Scarpelli C."/>
            <person name="Artiguenave F."/>
            <person name="Pe M.E."/>
            <person name="Valle G."/>
            <person name="Morgante M."/>
            <person name="Caboche M."/>
            <person name="Adam-Blondon A.-F."/>
            <person name="Weissenbach J."/>
            <person name="Quetier F."/>
            <person name="Wincker P."/>
        </authorList>
    </citation>
    <scope>NUCLEOTIDE SEQUENCE [LARGE SCALE GENOMIC DNA]</scope>
    <source>
        <strain evidence="7">cv. Pinot noir / PN40024</strain>
    </source>
</reference>
<dbReference type="SUPFAM" id="SSF52540">
    <property type="entry name" value="P-loop containing nucleoside triphosphate hydrolases"/>
    <property type="match status" value="1"/>
</dbReference>
<dbReference type="SMART" id="SM00382">
    <property type="entry name" value="AAA"/>
    <property type="match status" value="1"/>
</dbReference>
<dbReference type="OrthoDB" id="1937997at2759"/>
<gene>
    <name evidence="6" type="ordered locus">VIT_14s0081g00220</name>
</gene>
<dbReference type="GO" id="GO:0043161">
    <property type="term" value="P:proteasome-mediated ubiquitin-dependent protein catabolic process"/>
    <property type="evidence" value="ECO:0000318"/>
    <property type="project" value="GO_Central"/>
</dbReference>
<evidence type="ECO:0000256" key="2">
    <source>
        <dbReference type="ARBA" id="ARBA00022741"/>
    </source>
</evidence>
<dbReference type="GO" id="GO:0036503">
    <property type="term" value="P:ERAD pathway"/>
    <property type="evidence" value="ECO:0000318"/>
    <property type="project" value="GO_Central"/>
</dbReference>
<evidence type="ECO:0000259" key="5">
    <source>
        <dbReference type="SMART" id="SM00382"/>
    </source>
</evidence>
<dbReference type="InParanoid" id="F6HVK7"/>
<dbReference type="PANTHER" id="PTHR23073">
    <property type="entry name" value="26S PROTEASOME REGULATORY SUBUNIT"/>
    <property type="match status" value="1"/>
</dbReference>
<feature type="compositionally biased region" description="Basic and acidic residues" evidence="4">
    <location>
        <begin position="204"/>
        <end position="214"/>
    </location>
</feature>
<evidence type="ECO:0000256" key="4">
    <source>
        <dbReference type="SAM" id="MobiDB-lite"/>
    </source>
</evidence>
<dbReference type="HOGENOM" id="CLU_1291012_0_0_1"/>
<dbReference type="Gene3D" id="3.40.50.300">
    <property type="entry name" value="P-loop containing nucleotide triphosphate hydrolases"/>
    <property type="match status" value="1"/>
</dbReference>
<keyword evidence="7" id="KW-1185">Reference proteome</keyword>
<dbReference type="InterPro" id="IPR050221">
    <property type="entry name" value="26S_Proteasome_ATPase"/>
</dbReference>
<feature type="compositionally biased region" description="Basic and acidic residues" evidence="4">
    <location>
        <begin position="161"/>
        <end position="184"/>
    </location>
</feature>